<accession>A0ACB9MM10</accession>
<proteinExistence type="predicted"/>
<keyword evidence="2" id="KW-1185">Reference proteome</keyword>
<evidence type="ECO:0000313" key="1">
    <source>
        <dbReference type="EMBL" id="KAI4325079.1"/>
    </source>
</evidence>
<dbReference type="Proteomes" id="UP001057402">
    <property type="component" value="Chromosome 9"/>
</dbReference>
<protein>
    <submittedName>
        <fullName evidence="1">Uncharacterized protein</fullName>
    </submittedName>
</protein>
<name>A0ACB9MM10_9MYRT</name>
<dbReference type="EMBL" id="CM042888">
    <property type="protein sequence ID" value="KAI4325079.1"/>
    <property type="molecule type" value="Genomic_DNA"/>
</dbReference>
<gene>
    <name evidence="1" type="ORF">MLD38_030506</name>
</gene>
<reference evidence="2" key="1">
    <citation type="journal article" date="2023" name="Front. Plant Sci.">
        <title>Chromosomal-level genome assembly of Melastoma candidum provides insights into trichome evolution.</title>
        <authorList>
            <person name="Zhong Y."/>
            <person name="Wu W."/>
            <person name="Sun C."/>
            <person name="Zou P."/>
            <person name="Liu Y."/>
            <person name="Dai S."/>
            <person name="Zhou R."/>
        </authorList>
    </citation>
    <scope>NUCLEOTIDE SEQUENCE [LARGE SCALE GENOMIC DNA]</scope>
</reference>
<sequence length="193" mass="20123">MSSCYRVPVLALNALFVLGACFYLSEATFFPPPCPCQSSSPPPRNYTATFYSQVVLANGTNNGVANTVPVAGLQGKAFTPSQFGTDYVFDVNVTTTASPTSAMIGKAYGTLAVTGLNGFVVMASLTFVFTSGNLAGSTLTTQGIFDLSQQVSNIAIPGGTNALTYATGYVVARQVSQQPNMVIQVTANYIIPA</sequence>
<comment type="caution">
    <text evidence="1">The sequence shown here is derived from an EMBL/GenBank/DDBJ whole genome shotgun (WGS) entry which is preliminary data.</text>
</comment>
<organism evidence="1 2">
    <name type="scientific">Melastoma candidum</name>
    <dbReference type="NCBI Taxonomy" id="119954"/>
    <lineage>
        <taxon>Eukaryota</taxon>
        <taxon>Viridiplantae</taxon>
        <taxon>Streptophyta</taxon>
        <taxon>Embryophyta</taxon>
        <taxon>Tracheophyta</taxon>
        <taxon>Spermatophyta</taxon>
        <taxon>Magnoliopsida</taxon>
        <taxon>eudicotyledons</taxon>
        <taxon>Gunneridae</taxon>
        <taxon>Pentapetalae</taxon>
        <taxon>rosids</taxon>
        <taxon>malvids</taxon>
        <taxon>Myrtales</taxon>
        <taxon>Melastomataceae</taxon>
        <taxon>Melastomatoideae</taxon>
        <taxon>Melastomateae</taxon>
        <taxon>Melastoma</taxon>
    </lineage>
</organism>
<evidence type="ECO:0000313" key="2">
    <source>
        <dbReference type="Proteomes" id="UP001057402"/>
    </source>
</evidence>